<keyword evidence="1" id="KW-0812">Transmembrane</keyword>
<protein>
    <submittedName>
        <fullName evidence="2">Uncharacterized protein</fullName>
    </submittedName>
</protein>
<evidence type="ECO:0000313" key="3">
    <source>
        <dbReference type="Proteomes" id="UP001457282"/>
    </source>
</evidence>
<dbReference type="Proteomes" id="UP001457282">
    <property type="component" value="Unassembled WGS sequence"/>
</dbReference>
<accession>A0AAW1WC70</accession>
<evidence type="ECO:0000256" key="1">
    <source>
        <dbReference type="SAM" id="Phobius"/>
    </source>
</evidence>
<dbReference type="EMBL" id="JBEDUW010000006">
    <property type="protein sequence ID" value="KAK9922327.1"/>
    <property type="molecule type" value="Genomic_DNA"/>
</dbReference>
<comment type="caution">
    <text evidence="2">The sequence shown here is derived from an EMBL/GenBank/DDBJ whole genome shotgun (WGS) entry which is preliminary data.</text>
</comment>
<name>A0AAW1WC70_RUBAR</name>
<sequence>MVGDAGATPAMEGDLGIGSTAAVMLDLVVFVIEQPRWVWIERTDLGIWVFRTERRRGVRLRRFGFVDLWIGFVGQSGGKVRR</sequence>
<keyword evidence="1" id="KW-0472">Membrane</keyword>
<proteinExistence type="predicted"/>
<evidence type="ECO:0000313" key="2">
    <source>
        <dbReference type="EMBL" id="KAK9922327.1"/>
    </source>
</evidence>
<feature type="transmembrane region" description="Helical" evidence="1">
    <location>
        <begin position="15"/>
        <end position="32"/>
    </location>
</feature>
<keyword evidence="1" id="KW-1133">Transmembrane helix</keyword>
<reference evidence="2 3" key="1">
    <citation type="journal article" date="2023" name="G3 (Bethesda)">
        <title>A chromosome-length genome assembly and annotation of blackberry (Rubus argutus, cv. 'Hillquist').</title>
        <authorList>
            <person name="Bruna T."/>
            <person name="Aryal R."/>
            <person name="Dudchenko O."/>
            <person name="Sargent D.J."/>
            <person name="Mead D."/>
            <person name="Buti M."/>
            <person name="Cavallini A."/>
            <person name="Hytonen T."/>
            <person name="Andres J."/>
            <person name="Pham M."/>
            <person name="Weisz D."/>
            <person name="Mascagni F."/>
            <person name="Usai G."/>
            <person name="Natali L."/>
            <person name="Bassil N."/>
            <person name="Fernandez G.E."/>
            <person name="Lomsadze A."/>
            <person name="Armour M."/>
            <person name="Olukolu B."/>
            <person name="Poorten T."/>
            <person name="Britton C."/>
            <person name="Davik J."/>
            <person name="Ashrafi H."/>
            <person name="Aiden E.L."/>
            <person name="Borodovsky M."/>
            <person name="Worthington M."/>
        </authorList>
    </citation>
    <scope>NUCLEOTIDE SEQUENCE [LARGE SCALE GENOMIC DNA]</scope>
    <source>
        <strain evidence="2">PI 553951</strain>
    </source>
</reference>
<dbReference type="AlphaFoldDB" id="A0AAW1WC70"/>
<organism evidence="2 3">
    <name type="scientific">Rubus argutus</name>
    <name type="common">Southern blackberry</name>
    <dbReference type="NCBI Taxonomy" id="59490"/>
    <lineage>
        <taxon>Eukaryota</taxon>
        <taxon>Viridiplantae</taxon>
        <taxon>Streptophyta</taxon>
        <taxon>Embryophyta</taxon>
        <taxon>Tracheophyta</taxon>
        <taxon>Spermatophyta</taxon>
        <taxon>Magnoliopsida</taxon>
        <taxon>eudicotyledons</taxon>
        <taxon>Gunneridae</taxon>
        <taxon>Pentapetalae</taxon>
        <taxon>rosids</taxon>
        <taxon>fabids</taxon>
        <taxon>Rosales</taxon>
        <taxon>Rosaceae</taxon>
        <taxon>Rosoideae</taxon>
        <taxon>Rosoideae incertae sedis</taxon>
        <taxon>Rubus</taxon>
    </lineage>
</organism>
<keyword evidence="3" id="KW-1185">Reference proteome</keyword>
<gene>
    <name evidence="2" type="ORF">M0R45_030796</name>
</gene>